<proteinExistence type="predicted"/>
<dbReference type="EMBL" id="JASAOG010000143">
    <property type="protein sequence ID" value="KAK0047984.1"/>
    <property type="molecule type" value="Genomic_DNA"/>
</dbReference>
<organism evidence="1 2">
    <name type="scientific">Biomphalaria pfeifferi</name>
    <name type="common">Bloodfluke planorb</name>
    <name type="synonym">Freshwater snail</name>
    <dbReference type="NCBI Taxonomy" id="112525"/>
    <lineage>
        <taxon>Eukaryota</taxon>
        <taxon>Metazoa</taxon>
        <taxon>Spiralia</taxon>
        <taxon>Lophotrochozoa</taxon>
        <taxon>Mollusca</taxon>
        <taxon>Gastropoda</taxon>
        <taxon>Heterobranchia</taxon>
        <taxon>Euthyneura</taxon>
        <taxon>Panpulmonata</taxon>
        <taxon>Hygrophila</taxon>
        <taxon>Lymnaeoidea</taxon>
        <taxon>Planorbidae</taxon>
        <taxon>Biomphalaria</taxon>
    </lineage>
</organism>
<keyword evidence="2" id="KW-1185">Reference proteome</keyword>
<evidence type="ECO:0000313" key="2">
    <source>
        <dbReference type="Proteomes" id="UP001233172"/>
    </source>
</evidence>
<comment type="caution">
    <text evidence="1">The sequence shown here is derived from an EMBL/GenBank/DDBJ whole genome shotgun (WGS) entry which is preliminary data.</text>
</comment>
<evidence type="ECO:0000313" key="1">
    <source>
        <dbReference type="EMBL" id="KAK0047984.1"/>
    </source>
</evidence>
<reference evidence="1" key="2">
    <citation type="submission" date="2023-04" db="EMBL/GenBank/DDBJ databases">
        <authorList>
            <person name="Bu L."/>
            <person name="Lu L."/>
            <person name="Laidemitt M.R."/>
            <person name="Zhang S.M."/>
            <person name="Mutuku M."/>
            <person name="Mkoji G."/>
            <person name="Steinauer M."/>
            <person name="Loker E.S."/>
        </authorList>
    </citation>
    <scope>NUCLEOTIDE SEQUENCE</scope>
    <source>
        <strain evidence="1">KasaAsao</strain>
        <tissue evidence="1">Whole Snail</tissue>
    </source>
</reference>
<gene>
    <name evidence="1" type="ORF">Bpfe_022601</name>
</gene>
<accession>A0AAD8B4P8</accession>
<sequence>MPYRFYLCSSTPPPPDKTSTPDKQIIQLCVHAAVTVDSGRRFKLSREQADPQKTDAAKRRLSGVPGFRSFDEFQKVQLFKFGTFRRMRIRHED</sequence>
<reference evidence="1" key="1">
    <citation type="journal article" date="2023" name="PLoS Negl. Trop. Dis.">
        <title>A genome sequence for Biomphalaria pfeifferi, the major vector snail for the human-infecting parasite Schistosoma mansoni.</title>
        <authorList>
            <person name="Bu L."/>
            <person name="Lu L."/>
            <person name="Laidemitt M.R."/>
            <person name="Zhang S.M."/>
            <person name="Mutuku M."/>
            <person name="Mkoji G."/>
            <person name="Steinauer M."/>
            <person name="Loker E.S."/>
        </authorList>
    </citation>
    <scope>NUCLEOTIDE SEQUENCE</scope>
    <source>
        <strain evidence="1">KasaAsao</strain>
    </source>
</reference>
<protein>
    <submittedName>
        <fullName evidence="1">Uncharacterized protein</fullName>
    </submittedName>
</protein>
<name>A0AAD8B4P8_BIOPF</name>
<dbReference type="AlphaFoldDB" id="A0AAD8B4P8"/>
<dbReference type="Proteomes" id="UP001233172">
    <property type="component" value="Unassembled WGS sequence"/>
</dbReference>